<dbReference type="Gene3D" id="3.50.30.20">
    <property type="entry name" value="Carbamoyl-phosphate synthase small subunit, N-terminal domain"/>
    <property type="match status" value="1"/>
</dbReference>
<dbReference type="NCBIfam" id="NF009475">
    <property type="entry name" value="PRK12838.1"/>
    <property type="match status" value="1"/>
</dbReference>
<feature type="binding site" evidence="11">
    <location>
        <position position="310"/>
    </location>
    <ligand>
        <name>L-glutamine</name>
        <dbReference type="ChEBI" id="CHEBI:58359"/>
    </ligand>
</feature>
<protein>
    <recommendedName>
        <fullName evidence="11">Carbamoyl phosphate synthase small chain</fullName>
        <ecNumber evidence="11">6.3.5.5</ecNumber>
    </recommendedName>
    <alternativeName>
        <fullName evidence="11">Carbamoyl phosphate synthetase glutamine chain</fullName>
    </alternativeName>
</protein>
<dbReference type="InterPro" id="IPR006274">
    <property type="entry name" value="CarbamoylP_synth_ssu"/>
</dbReference>
<evidence type="ECO:0000256" key="2">
    <source>
        <dbReference type="ARBA" id="ARBA00005077"/>
    </source>
</evidence>
<dbReference type="GO" id="GO:0005524">
    <property type="term" value="F:ATP binding"/>
    <property type="evidence" value="ECO:0007669"/>
    <property type="project" value="UniProtKB-UniRule"/>
</dbReference>
<dbReference type="GO" id="GO:0006541">
    <property type="term" value="P:glutamine metabolic process"/>
    <property type="evidence" value="ECO:0007669"/>
    <property type="project" value="InterPro"/>
</dbReference>
<dbReference type="GO" id="GO:0006207">
    <property type="term" value="P:'de novo' pyrimidine nucleobase biosynthetic process"/>
    <property type="evidence" value="ECO:0007669"/>
    <property type="project" value="InterPro"/>
</dbReference>
<feature type="domain" description="Carbamoyl-phosphate synthase small subunit N-terminal" evidence="12">
    <location>
        <begin position="2"/>
        <end position="132"/>
    </location>
</feature>
<keyword evidence="6 11" id="KW-0067">ATP-binding</keyword>
<dbReference type="SUPFAM" id="SSF52317">
    <property type="entry name" value="Class I glutamine amidotransferase-like"/>
    <property type="match status" value="1"/>
</dbReference>
<dbReference type="GO" id="GO:0004088">
    <property type="term" value="F:carbamoyl-phosphate synthase (glutamine-hydrolyzing) activity"/>
    <property type="evidence" value="ECO:0007669"/>
    <property type="project" value="UniProtKB-UniRule"/>
</dbReference>
<dbReference type="CDD" id="cd01744">
    <property type="entry name" value="GATase1_CPSase"/>
    <property type="match status" value="1"/>
</dbReference>
<dbReference type="GO" id="GO:0006526">
    <property type="term" value="P:L-arginine biosynthetic process"/>
    <property type="evidence" value="ECO:0007669"/>
    <property type="project" value="UniProtKB-UniRule"/>
</dbReference>
<feature type="binding site" evidence="11">
    <location>
        <position position="266"/>
    </location>
    <ligand>
        <name>L-glutamine</name>
        <dbReference type="ChEBI" id="CHEBI:58359"/>
    </ligand>
</feature>
<evidence type="ECO:0000313" key="14">
    <source>
        <dbReference type="Proteomes" id="UP000231701"/>
    </source>
</evidence>
<feature type="binding site" evidence="11">
    <location>
        <position position="307"/>
    </location>
    <ligand>
        <name>L-glutamine</name>
        <dbReference type="ChEBI" id="CHEBI:58359"/>
    </ligand>
</feature>
<dbReference type="PRINTS" id="PR00097">
    <property type="entry name" value="ANTSNTHASEII"/>
</dbReference>
<dbReference type="NCBIfam" id="TIGR01368">
    <property type="entry name" value="CPSaseIIsmall"/>
    <property type="match status" value="1"/>
</dbReference>
<dbReference type="SUPFAM" id="SSF52021">
    <property type="entry name" value="Carbamoyl phosphate synthetase, small subunit N-terminal domain"/>
    <property type="match status" value="1"/>
</dbReference>
<feature type="active site" evidence="11">
    <location>
        <position position="349"/>
    </location>
</feature>
<dbReference type="PROSITE" id="PS51273">
    <property type="entry name" value="GATASE_TYPE_1"/>
    <property type="match status" value="1"/>
</dbReference>
<evidence type="ECO:0000256" key="5">
    <source>
        <dbReference type="ARBA" id="ARBA00022741"/>
    </source>
</evidence>
<feature type="active site" description="Nucleophile" evidence="11">
    <location>
        <position position="265"/>
    </location>
</feature>
<evidence type="ECO:0000256" key="10">
    <source>
        <dbReference type="ARBA" id="ARBA00049285"/>
    </source>
</evidence>
<evidence type="ECO:0000256" key="8">
    <source>
        <dbReference type="ARBA" id="ARBA00022975"/>
    </source>
</evidence>
<dbReference type="EMBL" id="CP018799">
    <property type="protein sequence ID" value="ATX80139.1"/>
    <property type="molecule type" value="Genomic_DNA"/>
</dbReference>
<evidence type="ECO:0000259" key="12">
    <source>
        <dbReference type="SMART" id="SM01097"/>
    </source>
</evidence>
<dbReference type="UniPathway" id="UPA00070">
    <property type="reaction ID" value="UER00115"/>
</dbReference>
<feature type="active site" evidence="11">
    <location>
        <position position="351"/>
    </location>
</feature>
<dbReference type="EC" id="6.3.5.5" evidence="11"/>
<name>A0A2K8L1P4_MARES</name>
<keyword evidence="7 11" id="KW-0315">Glutamine amidotransferase</keyword>
<feature type="binding site" evidence="11">
    <location>
        <position position="239"/>
    </location>
    <ligand>
        <name>L-glutamine</name>
        <dbReference type="ChEBI" id="CHEBI:58359"/>
    </ligand>
</feature>
<dbReference type="RefSeq" id="WP_100277948.1">
    <property type="nucleotide sequence ID" value="NZ_CP018799.1"/>
</dbReference>
<dbReference type="GO" id="GO:0004359">
    <property type="term" value="F:glutaminase activity"/>
    <property type="evidence" value="ECO:0007669"/>
    <property type="project" value="RHEA"/>
</dbReference>
<comment type="catalytic activity">
    <reaction evidence="10 11">
        <text>L-glutamine + H2O = L-glutamate + NH4(+)</text>
        <dbReference type="Rhea" id="RHEA:15889"/>
        <dbReference type="ChEBI" id="CHEBI:15377"/>
        <dbReference type="ChEBI" id="CHEBI:28938"/>
        <dbReference type="ChEBI" id="CHEBI:29985"/>
        <dbReference type="ChEBI" id="CHEBI:58359"/>
    </reaction>
</comment>
<keyword evidence="4 11" id="KW-0436">Ligase</keyword>
<evidence type="ECO:0000256" key="6">
    <source>
        <dbReference type="ARBA" id="ARBA00022840"/>
    </source>
</evidence>
<reference evidence="13 14" key="1">
    <citation type="submission" date="2016-12" db="EMBL/GenBank/DDBJ databases">
        <title>Isolation and genomic insights into novel planktonic Zetaproteobacteria from stratified waters of the Chesapeake Bay.</title>
        <authorList>
            <person name="McAllister S.M."/>
            <person name="Kato S."/>
            <person name="Chan C.S."/>
            <person name="Chiu B.K."/>
            <person name="Field E.K."/>
        </authorList>
    </citation>
    <scope>NUCLEOTIDE SEQUENCE [LARGE SCALE GENOMIC DNA]</scope>
    <source>
        <strain evidence="13 14">CP-5</strain>
    </source>
</reference>
<dbReference type="PANTHER" id="PTHR43418">
    <property type="entry name" value="MULTIFUNCTIONAL TRYPTOPHAN BIOSYNTHESIS PROTEIN-RELATED"/>
    <property type="match status" value="1"/>
</dbReference>
<organism evidence="13 14">
    <name type="scientific">Mariprofundus aestuarium</name>
    <dbReference type="NCBI Taxonomy" id="1921086"/>
    <lineage>
        <taxon>Bacteria</taxon>
        <taxon>Pseudomonadati</taxon>
        <taxon>Pseudomonadota</taxon>
        <taxon>Candidatius Mariprofundia</taxon>
        <taxon>Mariprofundales</taxon>
        <taxon>Mariprofundaceae</taxon>
        <taxon>Mariprofundus</taxon>
    </lineage>
</organism>
<dbReference type="OrthoDB" id="5288626at2"/>
<evidence type="ECO:0000256" key="4">
    <source>
        <dbReference type="ARBA" id="ARBA00022598"/>
    </source>
</evidence>
<dbReference type="Pfam" id="PF00117">
    <property type="entry name" value="GATase"/>
    <property type="match status" value="1"/>
</dbReference>
<keyword evidence="14" id="KW-1185">Reference proteome</keyword>
<dbReference type="KEGG" id="maes:Ga0123461_1726"/>
<dbReference type="UniPathway" id="UPA00068">
    <property type="reaction ID" value="UER00171"/>
</dbReference>
<feature type="binding site" evidence="11">
    <location>
        <position position="237"/>
    </location>
    <ligand>
        <name>L-glutamine</name>
        <dbReference type="ChEBI" id="CHEBI:58359"/>
    </ligand>
</feature>
<feature type="binding site" evidence="11">
    <location>
        <position position="46"/>
    </location>
    <ligand>
        <name>L-glutamine</name>
        <dbReference type="ChEBI" id="CHEBI:58359"/>
    </ligand>
</feature>
<dbReference type="Pfam" id="PF00988">
    <property type="entry name" value="CPSase_sm_chain"/>
    <property type="match status" value="1"/>
</dbReference>
<dbReference type="PRINTS" id="PR00096">
    <property type="entry name" value="GATASE"/>
</dbReference>
<dbReference type="InterPro" id="IPR036480">
    <property type="entry name" value="CarbP_synth_ssu_N_sf"/>
</dbReference>
<evidence type="ECO:0000313" key="13">
    <source>
        <dbReference type="EMBL" id="ATX80139.1"/>
    </source>
</evidence>
<gene>
    <name evidence="11" type="primary">carA</name>
    <name evidence="13" type="ORF">Ga0123461_1726</name>
</gene>
<feature type="binding site" evidence="11">
    <location>
        <position position="269"/>
    </location>
    <ligand>
        <name>L-glutamine</name>
        <dbReference type="ChEBI" id="CHEBI:58359"/>
    </ligand>
</feature>
<feature type="binding site" evidence="11">
    <location>
        <position position="309"/>
    </location>
    <ligand>
        <name>L-glutamine</name>
        <dbReference type="ChEBI" id="CHEBI:58359"/>
    </ligand>
</feature>
<dbReference type="PANTHER" id="PTHR43418:SF7">
    <property type="entry name" value="CARBAMOYL-PHOSPHATE SYNTHASE SMALL CHAIN"/>
    <property type="match status" value="1"/>
</dbReference>
<keyword evidence="11" id="KW-0055">Arginine biosynthesis</keyword>
<keyword evidence="5 11" id="KW-0547">Nucleotide-binding</keyword>
<feature type="region of interest" description="CPSase" evidence="11">
    <location>
        <begin position="1"/>
        <end position="188"/>
    </location>
</feature>
<evidence type="ECO:0000256" key="1">
    <source>
        <dbReference type="ARBA" id="ARBA00004812"/>
    </source>
</evidence>
<dbReference type="FunFam" id="3.50.30.20:FF:000001">
    <property type="entry name" value="Carbamoyl-phosphate synthase small chain"/>
    <property type="match status" value="1"/>
</dbReference>
<evidence type="ECO:0000256" key="11">
    <source>
        <dbReference type="HAMAP-Rule" id="MF_01209"/>
    </source>
</evidence>
<evidence type="ECO:0000256" key="7">
    <source>
        <dbReference type="ARBA" id="ARBA00022962"/>
    </source>
</evidence>
<comment type="similarity">
    <text evidence="3 11">Belongs to the CarA family.</text>
</comment>
<dbReference type="Gene3D" id="3.40.50.880">
    <property type="match status" value="1"/>
</dbReference>
<evidence type="ECO:0000256" key="3">
    <source>
        <dbReference type="ARBA" id="ARBA00007800"/>
    </source>
</evidence>
<comment type="catalytic activity">
    <reaction evidence="9 11">
        <text>hydrogencarbonate + L-glutamine + 2 ATP + H2O = carbamoyl phosphate + L-glutamate + 2 ADP + phosphate + 2 H(+)</text>
        <dbReference type="Rhea" id="RHEA:18633"/>
        <dbReference type="ChEBI" id="CHEBI:15377"/>
        <dbReference type="ChEBI" id="CHEBI:15378"/>
        <dbReference type="ChEBI" id="CHEBI:17544"/>
        <dbReference type="ChEBI" id="CHEBI:29985"/>
        <dbReference type="ChEBI" id="CHEBI:30616"/>
        <dbReference type="ChEBI" id="CHEBI:43474"/>
        <dbReference type="ChEBI" id="CHEBI:58228"/>
        <dbReference type="ChEBI" id="CHEBI:58359"/>
        <dbReference type="ChEBI" id="CHEBI:456216"/>
        <dbReference type="EC" id="6.3.5.5"/>
    </reaction>
</comment>
<dbReference type="HAMAP" id="MF_01209">
    <property type="entry name" value="CPSase_S_chain"/>
    <property type="match status" value="1"/>
</dbReference>
<dbReference type="InterPro" id="IPR029062">
    <property type="entry name" value="Class_I_gatase-like"/>
</dbReference>
<accession>A0A2K8L1P4</accession>
<dbReference type="InterPro" id="IPR035686">
    <property type="entry name" value="CPSase_GATase1"/>
</dbReference>
<evidence type="ECO:0000256" key="9">
    <source>
        <dbReference type="ARBA" id="ARBA00048816"/>
    </source>
</evidence>
<dbReference type="SMART" id="SM01097">
    <property type="entry name" value="CPSase_sm_chain"/>
    <property type="match status" value="1"/>
</dbReference>
<dbReference type="InterPro" id="IPR017926">
    <property type="entry name" value="GATASE"/>
</dbReference>
<dbReference type="AlphaFoldDB" id="A0A2K8L1P4"/>
<sequence length="372" mass="39927">MAKAILALADGRVFHGEAFGATGNTVGEVCFNTSLTGYQEILTDPSYTDQIITFTYPHIGNVGVNDTDMESDGVSVRGCIVRAPSRTTSNYRAESDLNSWLVDKGIVGISGIDTRALVRHLRDNGAQNGVVASDGMSEADAVAMANGWQGLEGRDLVGQVSCNEVGEWKQGGSYDLDAAAFTSPEANKHVVAFDFGCKRNIFRKLADRGMKVTIVPAQTTATEILSMNPDGVFLSNGPGDPAAVGYAVEEIRKLLDSDVPIFGICMGHQLLSQALGMSTFKLKFGHRGGNHPVKDETTGKIEITSQNHGFAVADDNIPDSVEITHRSLFDGTVEGLRVKGRPIFSVQYHPEASPGPQDADYLFDRFSSFINS</sequence>
<comment type="subunit">
    <text evidence="11">Composed of two chains; the small (or glutamine) chain promotes the hydrolysis of glutamine to ammonia, which is used by the large (or ammonia) chain to synthesize carbamoyl phosphate. Tetramer of heterodimers (alpha,beta)4.</text>
</comment>
<dbReference type="InterPro" id="IPR002474">
    <property type="entry name" value="CarbamoylP_synth_ssu_N"/>
</dbReference>
<dbReference type="Proteomes" id="UP000231701">
    <property type="component" value="Chromosome"/>
</dbReference>
<dbReference type="InterPro" id="IPR050472">
    <property type="entry name" value="Anth_synth/Amidotransfase"/>
</dbReference>
<comment type="pathway">
    <text evidence="1 11">Pyrimidine metabolism; UMP biosynthesis via de novo pathway; (S)-dihydroorotate from bicarbonate: step 1/3.</text>
</comment>
<keyword evidence="11" id="KW-0028">Amino-acid biosynthesis</keyword>
<dbReference type="GO" id="GO:0044205">
    <property type="term" value="P:'de novo' UMP biosynthetic process"/>
    <property type="evidence" value="ECO:0007669"/>
    <property type="project" value="UniProtKB-UniRule"/>
</dbReference>
<proteinExistence type="inferred from homology"/>
<comment type="function">
    <text evidence="11">Small subunit of the glutamine-dependent carbamoyl phosphate synthetase (CPSase). CPSase catalyzes the formation of carbamoyl phosphate from the ammonia moiety of glutamine, carbonate, and phosphate donated by ATP, constituting the first step of 2 biosynthetic pathways, one leading to arginine and/or urea and the other to pyrimidine nucleotides. The small subunit (glutamine amidotransferase) binds and cleaves glutamine to supply the large subunit with the substrate ammonia.</text>
</comment>
<comment type="pathway">
    <text evidence="2 11">Amino-acid biosynthesis; L-arginine biosynthesis; carbamoyl phosphate from bicarbonate: step 1/1.</text>
</comment>
<keyword evidence="8 11" id="KW-0665">Pyrimidine biosynthesis</keyword>
<dbReference type="PRINTS" id="PR00099">
    <property type="entry name" value="CPSGATASE"/>
</dbReference>